<evidence type="ECO:0000256" key="1">
    <source>
        <dbReference type="SAM" id="MobiDB-lite"/>
    </source>
</evidence>
<organism evidence="2 3">
    <name type="scientific">Protomyces lactucae-debilis</name>
    <dbReference type="NCBI Taxonomy" id="2754530"/>
    <lineage>
        <taxon>Eukaryota</taxon>
        <taxon>Fungi</taxon>
        <taxon>Dikarya</taxon>
        <taxon>Ascomycota</taxon>
        <taxon>Taphrinomycotina</taxon>
        <taxon>Taphrinomycetes</taxon>
        <taxon>Taphrinales</taxon>
        <taxon>Protomycetaceae</taxon>
        <taxon>Protomyces</taxon>
    </lineage>
</organism>
<feature type="compositionally biased region" description="Low complexity" evidence="1">
    <location>
        <begin position="47"/>
        <end position="60"/>
    </location>
</feature>
<dbReference type="EMBL" id="MCFI01000010">
    <property type="protein sequence ID" value="ORY81898.1"/>
    <property type="molecule type" value="Genomic_DNA"/>
</dbReference>
<dbReference type="AlphaFoldDB" id="A0A1Y2FD97"/>
<comment type="caution">
    <text evidence="2">The sequence shown here is derived from an EMBL/GenBank/DDBJ whole genome shotgun (WGS) entry which is preliminary data.</text>
</comment>
<sequence length="425" mass="46986">MLTERHIQGLRSPNSTTKERVEAFVAQMRPSSPSASLDSLHFSSPTASQRQQAEAAATQAMSCSPKQPQEVLEHRPSPAHSATLSPPDEPGKRKPPSEDGSLLQPYYALAHCQLVPDACATQHTIDSIQHISTPQPYQRRPRAKPRKRDADGRILPKTPPPKGTRTRRPKPATILAKKSTLPGASQPSRFVNTSRRVTLPQKYSSMSKHAKAGGVPDLTFPSMQTFARRTDDATLPVQENAPTSRSATPITWSKSPSIREPSALPFLASVPAVGSTRLTHPPPTLLQSAVHRPSVERQSRSAVMVSSEPPGIDARDERALPRYPLRIRTPPSPVLPNIFTHRRLPTPKPVQHSHATVVEYDPGYAIHAMRAYPNESYRASTAHGRQCSDLEYDCEEEEHLTQSDFYPQTAQSEAPVAFWRPFRRG</sequence>
<feature type="region of interest" description="Disordered" evidence="1">
    <location>
        <begin position="130"/>
        <end position="170"/>
    </location>
</feature>
<proteinExistence type="predicted"/>
<feature type="region of interest" description="Disordered" evidence="1">
    <location>
        <begin position="1"/>
        <end position="102"/>
    </location>
</feature>
<name>A0A1Y2FD97_PROLT</name>
<feature type="region of interest" description="Disordered" evidence="1">
    <location>
        <begin position="281"/>
        <end position="315"/>
    </location>
</feature>
<accession>A0A1Y2FD97</accession>
<gene>
    <name evidence="2" type="ORF">BCR37DRAFT_392951</name>
</gene>
<protein>
    <submittedName>
        <fullName evidence="2">Uncharacterized protein</fullName>
    </submittedName>
</protein>
<dbReference type="Proteomes" id="UP000193685">
    <property type="component" value="Unassembled WGS sequence"/>
</dbReference>
<dbReference type="RefSeq" id="XP_040725032.1">
    <property type="nucleotide sequence ID" value="XM_040871229.1"/>
</dbReference>
<reference evidence="2 3" key="1">
    <citation type="submission" date="2016-07" db="EMBL/GenBank/DDBJ databases">
        <title>Pervasive Adenine N6-methylation of Active Genes in Fungi.</title>
        <authorList>
            <consortium name="DOE Joint Genome Institute"/>
            <person name="Mondo S.J."/>
            <person name="Dannebaum R.O."/>
            <person name="Kuo R.C."/>
            <person name="Labutti K."/>
            <person name="Haridas S."/>
            <person name="Kuo A."/>
            <person name="Salamov A."/>
            <person name="Ahrendt S.R."/>
            <person name="Lipzen A."/>
            <person name="Sullivan W."/>
            <person name="Andreopoulos W.B."/>
            <person name="Clum A."/>
            <person name="Lindquist E."/>
            <person name="Daum C."/>
            <person name="Ramamoorthy G.K."/>
            <person name="Gryganskyi A."/>
            <person name="Culley D."/>
            <person name="Magnuson J.K."/>
            <person name="James T.Y."/>
            <person name="O'Malley M.A."/>
            <person name="Stajich J.E."/>
            <person name="Spatafora J.W."/>
            <person name="Visel A."/>
            <person name="Grigoriev I.V."/>
        </authorList>
    </citation>
    <scope>NUCLEOTIDE SEQUENCE [LARGE SCALE GENOMIC DNA]</scope>
    <source>
        <strain evidence="2 3">12-1054</strain>
    </source>
</reference>
<dbReference type="GeneID" id="63787828"/>
<feature type="compositionally biased region" description="Polar residues" evidence="1">
    <location>
        <begin position="29"/>
        <end position="46"/>
    </location>
</feature>
<evidence type="ECO:0000313" key="3">
    <source>
        <dbReference type="Proteomes" id="UP000193685"/>
    </source>
</evidence>
<keyword evidence="3" id="KW-1185">Reference proteome</keyword>
<evidence type="ECO:0000313" key="2">
    <source>
        <dbReference type="EMBL" id="ORY81898.1"/>
    </source>
</evidence>